<sequence length="45" mass="4916">MDPLNTIMDSFGYKQKVKTQLNVAPVGFNPYTKSATLGLSFSASF</sequence>
<name>A0A1I4Y1F5_9FLAO</name>
<reference evidence="2" key="1">
    <citation type="submission" date="2016-10" db="EMBL/GenBank/DDBJ databases">
        <authorList>
            <person name="Varghese N."/>
            <person name="Submissions S."/>
        </authorList>
    </citation>
    <scope>NUCLEOTIDE SEQUENCE [LARGE SCALE GENOMIC DNA]</scope>
    <source>
        <strain evidence="2">DSM 4002</strain>
    </source>
</reference>
<evidence type="ECO:0000313" key="2">
    <source>
        <dbReference type="Proteomes" id="UP000182961"/>
    </source>
</evidence>
<proteinExistence type="predicted"/>
<gene>
    <name evidence="1" type="ORF">SAMN05444143_11065</name>
</gene>
<dbReference type="EMBL" id="FOUT01000010">
    <property type="protein sequence ID" value="SFN31877.1"/>
    <property type="molecule type" value="Genomic_DNA"/>
</dbReference>
<dbReference type="RefSeq" id="WP_244530708.1">
    <property type="nucleotide sequence ID" value="NZ_CBCRUM010000018.1"/>
</dbReference>
<protein>
    <submittedName>
        <fullName evidence="1">Uncharacterized protein</fullName>
    </submittedName>
</protein>
<keyword evidence="2" id="KW-1185">Reference proteome</keyword>
<dbReference type="AlphaFoldDB" id="A0A1I4Y1F5"/>
<dbReference type="Proteomes" id="UP000182961">
    <property type="component" value="Unassembled WGS sequence"/>
</dbReference>
<evidence type="ECO:0000313" key="1">
    <source>
        <dbReference type="EMBL" id="SFN31877.1"/>
    </source>
</evidence>
<accession>A0A1I4Y1F5</accession>
<organism evidence="1 2">
    <name type="scientific">Flavobacterium succinicans</name>
    <dbReference type="NCBI Taxonomy" id="29536"/>
    <lineage>
        <taxon>Bacteria</taxon>
        <taxon>Pseudomonadati</taxon>
        <taxon>Bacteroidota</taxon>
        <taxon>Flavobacteriia</taxon>
        <taxon>Flavobacteriales</taxon>
        <taxon>Flavobacteriaceae</taxon>
        <taxon>Flavobacterium</taxon>
    </lineage>
</organism>